<gene>
    <name evidence="10" type="ORF">AXK12_04915</name>
</gene>
<dbReference type="STRING" id="1548208.AXK12_04915"/>
<keyword evidence="5" id="KW-0441">Lipid A biosynthesis</keyword>
<evidence type="ECO:0000256" key="4">
    <source>
        <dbReference type="ARBA" id="ARBA00022516"/>
    </source>
</evidence>
<evidence type="ECO:0000256" key="1">
    <source>
        <dbReference type="ARBA" id="ARBA00002056"/>
    </source>
</evidence>
<evidence type="ECO:0000313" key="11">
    <source>
        <dbReference type="Proteomes" id="UP000071392"/>
    </source>
</evidence>
<dbReference type="EC" id="2.4.1.182" evidence="2"/>
<dbReference type="AlphaFoldDB" id="A0A139SM65"/>
<keyword evidence="7" id="KW-0808">Transferase</keyword>
<comment type="caution">
    <text evidence="10">The sequence shown here is derived from an EMBL/GenBank/DDBJ whole genome shotgun (WGS) entry which is preliminary data.</text>
</comment>
<dbReference type="SUPFAM" id="SSF53756">
    <property type="entry name" value="UDP-Glycosyltransferase/glycogen phosphorylase"/>
    <property type="match status" value="1"/>
</dbReference>
<dbReference type="GO" id="GO:0005543">
    <property type="term" value="F:phospholipid binding"/>
    <property type="evidence" value="ECO:0007669"/>
    <property type="project" value="TreeGrafter"/>
</dbReference>
<keyword evidence="8" id="KW-0443">Lipid metabolism</keyword>
<evidence type="ECO:0000256" key="6">
    <source>
        <dbReference type="ARBA" id="ARBA00022676"/>
    </source>
</evidence>
<evidence type="ECO:0000256" key="5">
    <source>
        <dbReference type="ARBA" id="ARBA00022556"/>
    </source>
</evidence>
<dbReference type="GO" id="GO:0016020">
    <property type="term" value="C:membrane"/>
    <property type="evidence" value="ECO:0007669"/>
    <property type="project" value="GOC"/>
</dbReference>
<keyword evidence="6" id="KW-0328">Glycosyltransferase</keyword>
<evidence type="ECO:0000256" key="9">
    <source>
        <dbReference type="ARBA" id="ARBA00048975"/>
    </source>
</evidence>
<evidence type="ECO:0000256" key="7">
    <source>
        <dbReference type="ARBA" id="ARBA00022679"/>
    </source>
</evidence>
<keyword evidence="4" id="KW-0444">Lipid biosynthesis</keyword>
<dbReference type="OrthoDB" id="9801642at2"/>
<evidence type="ECO:0000256" key="3">
    <source>
        <dbReference type="ARBA" id="ARBA00020902"/>
    </source>
</evidence>
<sequence length="392" mass="42855">MSVSEKQGLPFRLAAPSCGEARPDLLVIAGEHSGDEHAARAVAALRARQSELHICALGGPRLAEAGAQLLHDLTASSVVGFVEVLRSYSFFKLLFEEILRWVVEYRPRAICFVDYPGLNLRLAAALRERGLSCKAGGDVRLLYYISPQIWAWKAKRRFAMARDLDSLAVIFPFEVESYADTELPVEFVGHPFLAADYESPVAYDPEAPILLLPGSRRQAVGRILPVLLRGLAAYEAELGAKTEATILYPSEAVLEEICAVGLPEHVRCVPRGSAAIRASAVLTSSGTMSLHCALAGIPGAIAYRTNPLTYLLARWWVRLDYIGIANLLLKEPMYPEYIQAAAKPEALAAELRACRSDPARRESTAAQAAQLRALLNRPANGTVADWLRRGLR</sequence>
<keyword evidence="11" id="KW-1185">Reference proteome</keyword>
<dbReference type="EMBL" id="LSZP01000036">
    <property type="protein sequence ID" value="KXU35657.1"/>
    <property type="molecule type" value="Genomic_DNA"/>
</dbReference>
<reference evidence="10 11" key="1">
    <citation type="submission" date="2016-02" db="EMBL/GenBank/DDBJ databases">
        <authorList>
            <person name="Wen L."/>
            <person name="He K."/>
            <person name="Yang H."/>
        </authorList>
    </citation>
    <scope>NUCLEOTIDE SEQUENCE [LARGE SCALE GENOMIC DNA]</scope>
    <source>
        <strain evidence="10 11">CV41</strain>
    </source>
</reference>
<proteinExistence type="predicted"/>
<organism evidence="10 11">
    <name type="scientific">Cephaloticoccus capnophilus</name>
    <dbReference type="NCBI Taxonomy" id="1548208"/>
    <lineage>
        <taxon>Bacteria</taxon>
        <taxon>Pseudomonadati</taxon>
        <taxon>Verrucomicrobiota</taxon>
        <taxon>Opitutia</taxon>
        <taxon>Opitutales</taxon>
        <taxon>Opitutaceae</taxon>
        <taxon>Cephaloticoccus</taxon>
    </lineage>
</organism>
<dbReference type="GO" id="GO:0008915">
    <property type="term" value="F:lipid-A-disaccharide synthase activity"/>
    <property type="evidence" value="ECO:0007669"/>
    <property type="project" value="UniProtKB-EC"/>
</dbReference>
<comment type="function">
    <text evidence="1">Condensation of UDP-2,3-diacylglucosamine and 2,3-diacylglucosamine-1-phosphate to form lipid A disaccharide, a precursor of lipid A, a phosphorylated glycolipid that anchors the lipopolysaccharide to the outer membrane of the cell.</text>
</comment>
<evidence type="ECO:0000256" key="8">
    <source>
        <dbReference type="ARBA" id="ARBA00023098"/>
    </source>
</evidence>
<evidence type="ECO:0000313" key="10">
    <source>
        <dbReference type="EMBL" id="KXU35657.1"/>
    </source>
</evidence>
<dbReference type="PANTHER" id="PTHR30372:SF4">
    <property type="entry name" value="LIPID-A-DISACCHARIDE SYNTHASE, MITOCHONDRIAL-RELATED"/>
    <property type="match status" value="1"/>
</dbReference>
<dbReference type="Pfam" id="PF02684">
    <property type="entry name" value="LpxB"/>
    <property type="match status" value="1"/>
</dbReference>
<dbReference type="RefSeq" id="WP_068711836.1">
    <property type="nucleotide sequence ID" value="NZ_LSZP01000036.1"/>
</dbReference>
<dbReference type="GO" id="GO:0009245">
    <property type="term" value="P:lipid A biosynthetic process"/>
    <property type="evidence" value="ECO:0007669"/>
    <property type="project" value="UniProtKB-KW"/>
</dbReference>
<accession>A0A139SM65</accession>
<name>A0A139SM65_9BACT</name>
<dbReference type="Proteomes" id="UP000071392">
    <property type="component" value="Unassembled WGS sequence"/>
</dbReference>
<protein>
    <recommendedName>
        <fullName evidence="3">Lipid-A-disaccharide synthase</fullName>
        <ecNumber evidence="2">2.4.1.182</ecNumber>
    </recommendedName>
</protein>
<evidence type="ECO:0000256" key="2">
    <source>
        <dbReference type="ARBA" id="ARBA00012687"/>
    </source>
</evidence>
<dbReference type="PANTHER" id="PTHR30372">
    <property type="entry name" value="LIPID-A-DISACCHARIDE SYNTHASE"/>
    <property type="match status" value="1"/>
</dbReference>
<comment type="catalytic activity">
    <reaction evidence="9">
        <text>a lipid X + a UDP-2-N,3-O-bis[(3R)-3-hydroxyacyl]-alpha-D-glucosamine = a lipid A disaccharide + UDP + H(+)</text>
        <dbReference type="Rhea" id="RHEA:67828"/>
        <dbReference type="ChEBI" id="CHEBI:15378"/>
        <dbReference type="ChEBI" id="CHEBI:58223"/>
        <dbReference type="ChEBI" id="CHEBI:137748"/>
        <dbReference type="ChEBI" id="CHEBI:176338"/>
        <dbReference type="ChEBI" id="CHEBI:176343"/>
        <dbReference type="EC" id="2.4.1.182"/>
    </reaction>
</comment>
<dbReference type="InterPro" id="IPR003835">
    <property type="entry name" value="Glyco_trans_19"/>
</dbReference>